<feature type="transmembrane region" description="Helical" evidence="1">
    <location>
        <begin position="31"/>
        <end position="52"/>
    </location>
</feature>
<feature type="transmembrane region" description="Helical" evidence="1">
    <location>
        <begin position="301"/>
        <end position="324"/>
    </location>
</feature>
<evidence type="ECO:0000313" key="4">
    <source>
        <dbReference type="WBParaSite" id="PDA_v2.g25878.t1"/>
    </source>
</evidence>
<keyword evidence="1" id="KW-0812">Transmembrane</keyword>
<dbReference type="PANTHER" id="PTHR23028">
    <property type="entry name" value="ACETYLTRANSFERASE"/>
    <property type="match status" value="1"/>
</dbReference>
<feature type="transmembrane region" description="Helical" evidence="1">
    <location>
        <begin position="164"/>
        <end position="187"/>
    </location>
</feature>
<dbReference type="GO" id="GO:0016747">
    <property type="term" value="F:acyltransferase activity, transferring groups other than amino-acyl groups"/>
    <property type="evidence" value="ECO:0007669"/>
    <property type="project" value="InterPro"/>
</dbReference>
<dbReference type="PANTHER" id="PTHR23028:SF53">
    <property type="entry name" value="ACYL_TRANSF_3 DOMAIN-CONTAINING PROTEIN"/>
    <property type="match status" value="1"/>
</dbReference>
<evidence type="ECO:0000256" key="1">
    <source>
        <dbReference type="SAM" id="Phobius"/>
    </source>
</evidence>
<protein>
    <submittedName>
        <fullName evidence="4">Acyltransferase 3 domain-containing protein</fullName>
    </submittedName>
</protein>
<keyword evidence="1" id="KW-1133">Transmembrane helix</keyword>
<dbReference type="WBParaSite" id="PDA_v2.g25878.t1">
    <property type="protein sequence ID" value="PDA_v2.g25878.t1"/>
    <property type="gene ID" value="PDA_v2.g25878"/>
</dbReference>
<feature type="domain" description="Acyltransferase 3" evidence="2">
    <location>
        <begin position="6"/>
        <end position="326"/>
    </location>
</feature>
<dbReference type="Proteomes" id="UP000887578">
    <property type="component" value="Unplaced"/>
</dbReference>
<reference evidence="4" key="1">
    <citation type="submission" date="2022-11" db="UniProtKB">
        <authorList>
            <consortium name="WormBaseParasite"/>
        </authorList>
    </citation>
    <scope>IDENTIFICATION</scope>
</reference>
<dbReference type="InterPro" id="IPR002656">
    <property type="entry name" value="Acyl_transf_3_dom"/>
</dbReference>
<dbReference type="Pfam" id="PF01757">
    <property type="entry name" value="Acyl_transf_3"/>
    <property type="match status" value="1"/>
</dbReference>
<organism evidence="3 4">
    <name type="scientific">Panagrolaimus davidi</name>
    <dbReference type="NCBI Taxonomy" id="227884"/>
    <lineage>
        <taxon>Eukaryota</taxon>
        <taxon>Metazoa</taxon>
        <taxon>Ecdysozoa</taxon>
        <taxon>Nematoda</taxon>
        <taxon>Chromadorea</taxon>
        <taxon>Rhabditida</taxon>
        <taxon>Tylenchina</taxon>
        <taxon>Panagrolaimomorpha</taxon>
        <taxon>Panagrolaimoidea</taxon>
        <taxon>Panagrolaimidae</taxon>
        <taxon>Panagrolaimus</taxon>
    </lineage>
</organism>
<accession>A0A914Q3K5</accession>
<feature type="transmembrane region" description="Helical" evidence="1">
    <location>
        <begin position="199"/>
        <end position="218"/>
    </location>
</feature>
<feature type="transmembrane region" description="Helical" evidence="1">
    <location>
        <begin position="72"/>
        <end position="93"/>
    </location>
</feature>
<dbReference type="GO" id="GO:0000271">
    <property type="term" value="P:polysaccharide biosynthetic process"/>
    <property type="evidence" value="ECO:0007669"/>
    <property type="project" value="TreeGrafter"/>
</dbReference>
<dbReference type="GO" id="GO:0016020">
    <property type="term" value="C:membrane"/>
    <property type="evidence" value="ECO:0007669"/>
    <property type="project" value="TreeGrafter"/>
</dbReference>
<feature type="transmembrane region" description="Helical" evidence="1">
    <location>
        <begin position="263"/>
        <end position="280"/>
    </location>
</feature>
<name>A0A914Q3K5_9BILA</name>
<evidence type="ECO:0000313" key="3">
    <source>
        <dbReference type="Proteomes" id="UP000887578"/>
    </source>
</evidence>
<dbReference type="AlphaFoldDB" id="A0A914Q3K5"/>
<keyword evidence="3" id="KW-1185">Reference proteome</keyword>
<feature type="transmembrane region" description="Helical" evidence="1">
    <location>
        <begin position="138"/>
        <end position="157"/>
    </location>
</feature>
<evidence type="ECO:0000259" key="2">
    <source>
        <dbReference type="Pfam" id="PF01757"/>
    </source>
</evidence>
<proteinExistence type="predicted"/>
<sequence>MSSKIVELQGLRCIAIISVLLYHIWPDLFVNGFLGVDIFFVISGYFMALILLTPKKVNSFKNFTFSFYYRRIYRILPLYLINIFSTLIIVPSISYTLKWPDFLLQIKSALTFSTNFAMLFEDRNYFDTSLSFEWFKHYWSLCVEMQFYAIIPFLAYFCRKLPTWINLFLIWPSIIAVSQCLSIYMLVNFGQIGNNFTFGMLPTRIWQFSAGFCVFYALKYFDEISDCKFLIFMLHVLRHSIITNVLAVLLLSITLFPKILNQAYAQIGTIVLTSILIAGIGRQKEKEELQFSILSNRFIVFIGDASYSLYISHWIFVTFSNILFEHSEASM</sequence>
<keyword evidence="1" id="KW-0472">Membrane</keyword>
<feature type="transmembrane region" description="Helical" evidence="1">
    <location>
        <begin position="230"/>
        <end position="257"/>
    </location>
</feature>
<dbReference type="InterPro" id="IPR050879">
    <property type="entry name" value="Acyltransferase_3"/>
</dbReference>